<proteinExistence type="predicted"/>
<comment type="caution">
    <text evidence="1">The sequence shown here is derived from an EMBL/GenBank/DDBJ whole genome shotgun (WGS) entry which is preliminary data.</text>
</comment>
<dbReference type="Gene3D" id="2.120.10.30">
    <property type="entry name" value="TolB, C-terminal domain"/>
    <property type="match status" value="1"/>
</dbReference>
<dbReference type="InterPro" id="IPR011042">
    <property type="entry name" value="6-blade_b-propeller_TolB-like"/>
</dbReference>
<name>A0AA88YSI8_PINIB</name>
<evidence type="ECO:0000313" key="1">
    <source>
        <dbReference type="EMBL" id="KAK3106031.1"/>
    </source>
</evidence>
<keyword evidence="2" id="KW-1185">Reference proteome</keyword>
<evidence type="ECO:0000313" key="2">
    <source>
        <dbReference type="Proteomes" id="UP001186944"/>
    </source>
</evidence>
<reference evidence="1" key="1">
    <citation type="submission" date="2019-08" db="EMBL/GenBank/DDBJ databases">
        <title>The improved chromosome-level genome for the pearl oyster Pinctada fucata martensii using PacBio sequencing and Hi-C.</title>
        <authorList>
            <person name="Zheng Z."/>
        </authorList>
    </citation>
    <scope>NUCLEOTIDE SEQUENCE</scope>
    <source>
        <strain evidence="1">ZZ-2019</strain>
        <tissue evidence="1">Adductor muscle</tissue>
    </source>
</reference>
<dbReference type="EMBL" id="VSWD01000003">
    <property type="protein sequence ID" value="KAK3106031.1"/>
    <property type="molecule type" value="Genomic_DNA"/>
</dbReference>
<dbReference type="Proteomes" id="UP001186944">
    <property type="component" value="Unassembled WGS sequence"/>
</dbReference>
<accession>A0AA88YSI8</accession>
<dbReference type="AlphaFoldDB" id="A0AA88YSI8"/>
<organism evidence="1 2">
    <name type="scientific">Pinctada imbricata</name>
    <name type="common">Atlantic pearl-oyster</name>
    <name type="synonym">Pinctada martensii</name>
    <dbReference type="NCBI Taxonomy" id="66713"/>
    <lineage>
        <taxon>Eukaryota</taxon>
        <taxon>Metazoa</taxon>
        <taxon>Spiralia</taxon>
        <taxon>Lophotrochozoa</taxon>
        <taxon>Mollusca</taxon>
        <taxon>Bivalvia</taxon>
        <taxon>Autobranchia</taxon>
        <taxon>Pteriomorphia</taxon>
        <taxon>Pterioida</taxon>
        <taxon>Pterioidea</taxon>
        <taxon>Pteriidae</taxon>
        <taxon>Pinctada</taxon>
    </lineage>
</organism>
<sequence length="81" mass="9285">MPELPGFEPIDVCCDELGRILICDSKNNSVHLIHEDGDFLQYVVTQNPLFGPRSIALSLHTMWLGCYDGKIRLYRYGEVRD</sequence>
<protein>
    <submittedName>
        <fullName evidence="1">Uncharacterized protein</fullName>
    </submittedName>
</protein>
<dbReference type="SUPFAM" id="SSF101898">
    <property type="entry name" value="NHL repeat"/>
    <property type="match status" value="1"/>
</dbReference>
<gene>
    <name evidence="1" type="ORF">FSP39_011287</name>
</gene>